<dbReference type="Proteomes" id="UP000189818">
    <property type="component" value="Unassembled WGS sequence"/>
</dbReference>
<gene>
    <name evidence="1" type="ORF">SAMN06295920_108182</name>
</gene>
<name>A0A1T5F602_9SPHN</name>
<organism evidence="1 2">
    <name type="scientific">Rhizorhabdus histidinilytica</name>
    <dbReference type="NCBI Taxonomy" id="439228"/>
    <lineage>
        <taxon>Bacteria</taxon>
        <taxon>Pseudomonadati</taxon>
        <taxon>Pseudomonadota</taxon>
        <taxon>Alphaproteobacteria</taxon>
        <taxon>Sphingomonadales</taxon>
        <taxon>Sphingomonadaceae</taxon>
        <taxon>Rhizorhabdus</taxon>
    </lineage>
</organism>
<dbReference type="STRING" id="439228.SAMN06295920_108182"/>
<accession>A0A1T5F602</accession>
<sequence>MSVAFSDAIWLMRDMAPCLRRGDANEGERAMIYGDPGSIVPLNLPAGDGDYRFSIPPGLTLARRVETVEYQPAGAVWRFPSGASVAMSEGDGLAGRISLAVTGPGKPTAKGMLLDRSSYLQSQALGIDFGTSADPLRTQAPRRLRCSFRGIVPPRADGALLFYLTGWTVGTIALMTRYGSNRLECVIGRGDRTQAGFVSTVDRTPGVEQLLEVEWRDDPAGAGGSLAFLIDGKPAGGPLRTPFKPRITAEMGFSVNAALGNLRQAIDGLLVREVAIGFDRPVVKETYPPIADAVVAGADLPRLVVDAREVTVSQPARTLAWRGPDGSVGTLDVAIGPLDAPPGQPWKAVLVDWSSGVGVPHPNELVMTRPAVQNCRFEDAWLGAAQPAWIECLPRGPVPVIDGIAYRCEAIRAGDYVQFQFGYDWDASVMPDNPFGDPSGRNAYMVPHKWLIYDREDRLLATVERPDGGPLNGADVPAHFQGPFDGRGCAVTSREHRWYPHGTVRSGIIWRNRDPGSHDQAGIRRAVPLFDLSVPFGCHLDYSVNGYDLRVFGGGAGNEGQANGFGNVRVMPWKQSDYRTMVDRAGRTRDPYGALLYSANAMAANAALWLEYTPFNVQGRSPITGSGGMRDDRQIIPEPVVWHMNLPDGARPHDGTPWRAIALDYLTGYVSDPVHAFEKGRNRPVFKGAPHRPVAARNHYYGPGNMALPPAQAWYQQGGRVYAWVRGTNPLRVAVPYAGDAPERPYFGTFQIDKLHGHQFPGWGSLLFRTPEFAFLGHRFWDQNRLYSNDIIGDAALDLWAARDGAWAFLHAALAWKTASATSQRLYSRREVLDFAVFDFELFHDRHYAATPGFLDPPDNLMPDGRLDLTRAVYAAARHFGVVAKGGQGVYQHEFSIGYWLSALATGEKLGFNAALRSASAKAGAVLDWLIAMHRKRIVGRIVEGANLPPLDHVPYMQGIWAPDHIAAAGGEVARLPHGYAELERWWGQAPGWDRFDDHGRSVSRDGQAMDQLIAGPSLLRYLLGQSGEDLVAAQAIANRWREQKKGEELAKGERAGEGWFVYLQASNNPARPVQS</sequence>
<keyword evidence="2" id="KW-1185">Reference proteome</keyword>
<proteinExistence type="predicted"/>
<reference evidence="2" key="1">
    <citation type="submission" date="2017-02" db="EMBL/GenBank/DDBJ databases">
        <authorList>
            <person name="Varghese N."/>
            <person name="Submissions S."/>
        </authorList>
    </citation>
    <scope>NUCLEOTIDE SEQUENCE [LARGE SCALE GENOMIC DNA]</scope>
    <source>
        <strain evidence="2">UM2</strain>
    </source>
</reference>
<evidence type="ECO:0000313" key="2">
    <source>
        <dbReference type="Proteomes" id="UP000189818"/>
    </source>
</evidence>
<evidence type="ECO:0000313" key="1">
    <source>
        <dbReference type="EMBL" id="SKB91559.1"/>
    </source>
</evidence>
<dbReference type="EMBL" id="FUYM01000008">
    <property type="protein sequence ID" value="SKB91559.1"/>
    <property type="molecule type" value="Genomic_DNA"/>
</dbReference>
<dbReference type="AlphaFoldDB" id="A0A1T5F602"/>
<protein>
    <submittedName>
        <fullName evidence="1">Uncharacterized protein</fullName>
    </submittedName>
</protein>